<reference evidence="3" key="1">
    <citation type="submission" date="2020-08" db="EMBL/GenBank/DDBJ databases">
        <title>Genome sequencing and assembly of the red palm weevil Rhynchophorus ferrugineus.</title>
        <authorList>
            <person name="Dias G.B."/>
            <person name="Bergman C.M."/>
            <person name="Manee M."/>
        </authorList>
    </citation>
    <scope>NUCLEOTIDE SEQUENCE</scope>
    <source>
        <strain evidence="3">AA-2017</strain>
        <tissue evidence="3">Whole larva</tissue>
    </source>
</reference>
<dbReference type="Proteomes" id="UP000625711">
    <property type="component" value="Unassembled WGS sequence"/>
</dbReference>
<keyword evidence="1" id="KW-1133">Transmembrane helix</keyword>
<organism evidence="3 4">
    <name type="scientific">Rhynchophorus ferrugineus</name>
    <name type="common">Red palm weevil</name>
    <name type="synonym">Curculio ferrugineus</name>
    <dbReference type="NCBI Taxonomy" id="354439"/>
    <lineage>
        <taxon>Eukaryota</taxon>
        <taxon>Metazoa</taxon>
        <taxon>Ecdysozoa</taxon>
        <taxon>Arthropoda</taxon>
        <taxon>Hexapoda</taxon>
        <taxon>Insecta</taxon>
        <taxon>Pterygota</taxon>
        <taxon>Neoptera</taxon>
        <taxon>Endopterygota</taxon>
        <taxon>Coleoptera</taxon>
        <taxon>Polyphaga</taxon>
        <taxon>Cucujiformia</taxon>
        <taxon>Curculionidae</taxon>
        <taxon>Dryophthorinae</taxon>
        <taxon>Rhynchophorus</taxon>
    </lineage>
</organism>
<protein>
    <recommendedName>
        <fullName evidence="2">UBC core domain-containing protein</fullName>
    </recommendedName>
</protein>
<evidence type="ECO:0000313" key="4">
    <source>
        <dbReference type="Proteomes" id="UP000625711"/>
    </source>
</evidence>
<dbReference type="OrthoDB" id="1158011at2759"/>
<name>A0A834IMN0_RHYFE</name>
<feature type="transmembrane region" description="Helical" evidence="1">
    <location>
        <begin position="275"/>
        <end position="293"/>
    </location>
</feature>
<sequence>MSLETKYNLRSPAVKRLMREASELRNPTEEYYACPVEDNLFEWHFTIRGPPDTEFQGGFYHGRILLPPQYPMQPPNIILLTPNGRFQVNKKICLSISGYHPESWQPSWSIRTALLALIAFMPTEGGSTVGSLDYTKEERHTMARASKKWECSTCGKVADILLNADKGFLPALTEEESSLLQNINLKAEDDPNQKQEVTAVDHDPENTFSEKLPKTTPIVPRARAAVFRKPTYNESVPRTAANCSNADTMMESETNEDTYQVQSQRSTDSSNRCPIEIYAILFVIALILIRRLFFLE</sequence>
<dbReference type="EMBL" id="JAACXV010000088">
    <property type="protein sequence ID" value="KAF7283742.1"/>
    <property type="molecule type" value="Genomic_DNA"/>
</dbReference>
<dbReference type="InterPro" id="IPR016135">
    <property type="entry name" value="UBQ-conjugating_enzyme/RWD"/>
</dbReference>
<comment type="caution">
    <text evidence="3">The sequence shown here is derived from an EMBL/GenBank/DDBJ whole genome shotgun (WGS) entry which is preliminary data.</text>
</comment>
<evidence type="ECO:0000256" key="1">
    <source>
        <dbReference type="SAM" id="Phobius"/>
    </source>
</evidence>
<evidence type="ECO:0000313" key="3">
    <source>
        <dbReference type="EMBL" id="KAF7283742.1"/>
    </source>
</evidence>
<dbReference type="FunFam" id="3.10.110.10:FF:000086">
    <property type="entry name" value="Ubiquitin-conjugating enzyme E2 J1"/>
    <property type="match status" value="1"/>
</dbReference>
<dbReference type="Pfam" id="PF00179">
    <property type="entry name" value="UQ_con"/>
    <property type="match status" value="1"/>
</dbReference>
<dbReference type="InterPro" id="IPR050113">
    <property type="entry name" value="Ub_conjugating_enzyme"/>
</dbReference>
<dbReference type="PROSITE" id="PS50127">
    <property type="entry name" value="UBC_2"/>
    <property type="match status" value="1"/>
</dbReference>
<keyword evidence="4" id="KW-1185">Reference proteome</keyword>
<dbReference type="AlphaFoldDB" id="A0A834IMN0"/>
<evidence type="ECO:0000259" key="2">
    <source>
        <dbReference type="PROSITE" id="PS50127"/>
    </source>
</evidence>
<dbReference type="PANTHER" id="PTHR24067">
    <property type="entry name" value="UBIQUITIN-CONJUGATING ENZYME E2"/>
    <property type="match status" value="1"/>
</dbReference>
<dbReference type="Gene3D" id="3.10.110.10">
    <property type="entry name" value="Ubiquitin Conjugating Enzyme"/>
    <property type="match status" value="1"/>
</dbReference>
<gene>
    <name evidence="3" type="ORF">GWI33_022993</name>
</gene>
<dbReference type="CDD" id="cd23799">
    <property type="entry name" value="UBCc_UBE2J"/>
    <property type="match status" value="1"/>
</dbReference>
<dbReference type="InterPro" id="IPR000608">
    <property type="entry name" value="UBC"/>
</dbReference>
<dbReference type="SUPFAM" id="SSF54495">
    <property type="entry name" value="UBC-like"/>
    <property type="match status" value="1"/>
</dbReference>
<proteinExistence type="predicted"/>
<feature type="domain" description="UBC core" evidence="2">
    <location>
        <begin position="12"/>
        <end position="158"/>
    </location>
</feature>
<dbReference type="SMART" id="SM00212">
    <property type="entry name" value="UBCc"/>
    <property type="match status" value="1"/>
</dbReference>
<keyword evidence="1" id="KW-0472">Membrane</keyword>
<keyword evidence="1" id="KW-0812">Transmembrane</keyword>
<accession>A0A834IMN0</accession>